<dbReference type="Proteomes" id="UP001151699">
    <property type="component" value="Chromosome A"/>
</dbReference>
<evidence type="ECO:0000256" key="9">
    <source>
        <dbReference type="ARBA" id="ARBA00022801"/>
    </source>
</evidence>
<evidence type="ECO:0000256" key="4">
    <source>
        <dbReference type="ARBA" id="ARBA00007626"/>
    </source>
</evidence>
<feature type="domain" description="PRORP" evidence="16">
    <location>
        <begin position="268"/>
        <end position="498"/>
    </location>
</feature>
<comment type="catalytic activity">
    <reaction evidence="1">
        <text>Endonucleolytic cleavage of RNA, removing 5'-extranucleotides from tRNA precursor.</text>
        <dbReference type="EC" id="3.1.26.5"/>
    </reaction>
</comment>
<dbReference type="GO" id="GO:0046872">
    <property type="term" value="F:metal ion binding"/>
    <property type="evidence" value="ECO:0007669"/>
    <property type="project" value="UniProtKB-KW"/>
</dbReference>
<organism evidence="17 18">
    <name type="scientific">Pseudolycoriella hygida</name>
    <dbReference type="NCBI Taxonomy" id="35572"/>
    <lineage>
        <taxon>Eukaryota</taxon>
        <taxon>Metazoa</taxon>
        <taxon>Ecdysozoa</taxon>
        <taxon>Arthropoda</taxon>
        <taxon>Hexapoda</taxon>
        <taxon>Insecta</taxon>
        <taxon>Pterygota</taxon>
        <taxon>Neoptera</taxon>
        <taxon>Endopterygota</taxon>
        <taxon>Diptera</taxon>
        <taxon>Nematocera</taxon>
        <taxon>Sciaroidea</taxon>
        <taxon>Sciaridae</taxon>
        <taxon>Pseudolycoriella</taxon>
    </lineage>
</organism>
<dbReference type="Pfam" id="PF16953">
    <property type="entry name" value="PRORP"/>
    <property type="match status" value="1"/>
</dbReference>
<evidence type="ECO:0000256" key="11">
    <source>
        <dbReference type="ARBA" id="ARBA00022842"/>
    </source>
</evidence>
<dbReference type="OrthoDB" id="46913at2759"/>
<comment type="similarity">
    <text evidence="4">Belongs to the PPR family. P subfamily.</text>
</comment>
<sequence length="504" mass="58821">MLRFKYLSLLKCCSRSMQIHYALRSVENKNRSMQLTLIRNTLDGNDKPSNKEWANLRDNLSRMEVSQNVIDEIILDSCRPEQLAVGKSYVKYLKKSGLEPNTGAVVKLLKLYFDASKAGIKMTSNEQQEIMELYNCLTKFTTLDSVLGEGLIYSLLLTNDWRRCLEILDLTEISNFSLYETIMERVIQEKEEWQIFNKMVTKNNLKDEFFIAYIAICKKTSGDTFSEKINKILDFIHDNEILISDKVVAEFKRAFETLGYSCSKTSLTKRGKCESCRRHLSNVNVTNDEFNELSKYLLDKILIGNNSTAQEVEAFISFIDKTKPYDYIIDALNVAYGGKGETCSVVQLASVVKHYVDRKKTVLVIGRKHMAGWQKDKMDYIRRNSHIFLTKNASEDDTFFLYATLKSGLNTRFVTRDFLHNYASKLDNNLRKIFRKWQQQRQYLINYIHNNGRIEFEETIRFDPNAHQVNGCWHIPFGNNPKSTFQENYLFLQKNWLCVSKKYK</sequence>
<dbReference type="PANTHER" id="PTHR13547:SF1">
    <property type="entry name" value="MITOCHONDRIAL RIBONUCLEASE P CATALYTIC SUBUNIT"/>
    <property type="match status" value="1"/>
</dbReference>
<name>A0A9Q0N958_9DIPT</name>
<keyword evidence="12" id="KW-0809">Transit peptide</keyword>
<dbReference type="GO" id="GO:0097745">
    <property type="term" value="P:mitochondrial tRNA 5'-end processing"/>
    <property type="evidence" value="ECO:0007669"/>
    <property type="project" value="TreeGrafter"/>
</dbReference>
<dbReference type="Gene3D" id="1.25.40.10">
    <property type="entry name" value="Tetratricopeptide repeat domain"/>
    <property type="match status" value="1"/>
</dbReference>
<evidence type="ECO:0000256" key="5">
    <source>
        <dbReference type="ARBA" id="ARBA00012179"/>
    </source>
</evidence>
<evidence type="ECO:0000256" key="1">
    <source>
        <dbReference type="ARBA" id="ARBA00000928"/>
    </source>
</evidence>
<reference evidence="17" key="1">
    <citation type="submission" date="2022-07" db="EMBL/GenBank/DDBJ databases">
        <authorList>
            <person name="Trinca V."/>
            <person name="Uliana J.V.C."/>
            <person name="Torres T.T."/>
            <person name="Ward R.J."/>
            <person name="Monesi N."/>
        </authorList>
    </citation>
    <scope>NUCLEOTIDE SEQUENCE</scope>
    <source>
        <strain evidence="17">HSMRA1968</strain>
        <tissue evidence="17">Whole embryos</tissue>
    </source>
</reference>
<evidence type="ECO:0000256" key="6">
    <source>
        <dbReference type="ARBA" id="ARBA00022694"/>
    </source>
</evidence>
<evidence type="ECO:0000256" key="10">
    <source>
        <dbReference type="ARBA" id="ARBA00022833"/>
    </source>
</evidence>
<dbReference type="GO" id="GO:0004526">
    <property type="term" value="F:ribonuclease P activity"/>
    <property type="evidence" value="ECO:0007669"/>
    <property type="project" value="UniProtKB-EC"/>
</dbReference>
<keyword evidence="7" id="KW-0540">Nuclease</keyword>
<dbReference type="GO" id="GO:0001682">
    <property type="term" value="P:tRNA 5'-leader removal"/>
    <property type="evidence" value="ECO:0007669"/>
    <property type="project" value="TreeGrafter"/>
</dbReference>
<dbReference type="EMBL" id="WJQU01000001">
    <property type="protein sequence ID" value="KAJ6646082.1"/>
    <property type="molecule type" value="Genomic_DNA"/>
</dbReference>
<dbReference type="PANTHER" id="PTHR13547">
    <property type="match status" value="1"/>
</dbReference>
<dbReference type="EC" id="3.1.26.5" evidence="5"/>
<gene>
    <name evidence="17" type="primary">Prorp_0</name>
    <name evidence="17" type="ORF">Bhyg_01292</name>
</gene>
<evidence type="ECO:0000256" key="14">
    <source>
        <dbReference type="ARBA" id="ARBA00044536"/>
    </source>
</evidence>
<evidence type="ECO:0000259" key="16">
    <source>
        <dbReference type="Pfam" id="PF16953"/>
    </source>
</evidence>
<dbReference type="InterPro" id="IPR011990">
    <property type="entry name" value="TPR-like_helical_dom_sf"/>
</dbReference>
<keyword evidence="13" id="KW-0496">Mitochondrion</keyword>
<evidence type="ECO:0000313" key="17">
    <source>
        <dbReference type="EMBL" id="KAJ6646082.1"/>
    </source>
</evidence>
<keyword evidence="6" id="KW-0819">tRNA processing</keyword>
<dbReference type="GO" id="GO:0030678">
    <property type="term" value="C:mitochondrial ribonuclease P complex"/>
    <property type="evidence" value="ECO:0007669"/>
    <property type="project" value="TreeGrafter"/>
</dbReference>
<evidence type="ECO:0000256" key="8">
    <source>
        <dbReference type="ARBA" id="ARBA00022723"/>
    </source>
</evidence>
<keyword evidence="18" id="KW-1185">Reference proteome</keyword>
<comment type="subcellular location">
    <subcellularLocation>
        <location evidence="3">Mitochondrion</location>
    </subcellularLocation>
</comment>
<keyword evidence="8" id="KW-0479">Metal-binding</keyword>
<evidence type="ECO:0000256" key="13">
    <source>
        <dbReference type="ARBA" id="ARBA00023128"/>
    </source>
</evidence>
<evidence type="ECO:0000256" key="2">
    <source>
        <dbReference type="ARBA" id="ARBA00001946"/>
    </source>
</evidence>
<dbReference type="InterPro" id="IPR031595">
    <property type="entry name" value="PRORP_C"/>
</dbReference>
<protein>
    <recommendedName>
        <fullName evidence="14">Mitochondrial ribonuclease P catalytic subunit</fullName>
        <ecNumber evidence="5">3.1.26.5</ecNumber>
    </recommendedName>
    <alternativeName>
        <fullName evidence="15">Mitochondrial ribonuclease P protein 3</fullName>
    </alternativeName>
</protein>
<keyword evidence="11" id="KW-0460">Magnesium</keyword>
<comment type="cofactor">
    <cofactor evidence="2">
        <name>Mg(2+)</name>
        <dbReference type="ChEBI" id="CHEBI:18420"/>
    </cofactor>
</comment>
<evidence type="ECO:0000256" key="12">
    <source>
        <dbReference type="ARBA" id="ARBA00022946"/>
    </source>
</evidence>
<proteinExistence type="inferred from homology"/>
<keyword evidence="9" id="KW-0378">Hydrolase</keyword>
<dbReference type="AlphaFoldDB" id="A0A9Q0N958"/>
<dbReference type="CDD" id="cd18718">
    <property type="entry name" value="PIN_PRORP"/>
    <property type="match status" value="1"/>
</dbReference>
<evidence type="ECO:0000256" key="3">
    <source>
        <dbReference type="ARBA" id="ARBA00004173"/>
    </source>
</evidence>
<comment type="caution">
    <text evidence="17">The sequence shown here is derived from an EMBL/GenBank/DDBJ whole genome shotgun (WGS) entry which is preliminary data.</text>
</comment>
<keyword evidence="10" id="KW-0862">Zinc</keyword>
<evidence type="ECO:0000256" key="7">
    <source>
        <dbReference type="ARBA" id="ARBA00022722"/>
    </source>
</evidence>
<dbReference type="InterPro" id="IPR033495">
    <property type="entry name" value="MRPP3_PIN_dom"/>
</dbReference>
<accession>A0A9Q0N958</accession>
<evidence type="ECO:0000313" key="18">
    <source>
        <dbReference type="Proteomes" id="UP001151699"/>
    </source>
</evidence>
<dbReference type="Gene3D" id="3.40.50.11980">
    <property type="match status" value="1"/>
</dbReference>
<evidence type="ECO:0000256" key="15">
    <source>
        <dbReference type="ARBA" id="ARBA00044559"/>
    </source>
</evidence>